<evidence type="ECO:0000313" key="2">
    <source>
        <dbReference type="EMBL" id="UTW13382.1"/>
    </source>
</evidence>
<dbReference type="Proteomes" id="UP001058461">
    <property type="component" value="Chromosome"/>
</dbReference>
<name>A0ABY5HQ96_9GAMM</name>
<keyword evidence="1" id="KW-0472">Membrane</keyword>
<keyword evidence="1" id="KW-1133">Transmembrane helix</keyword>
<protein>
    <submittedName>
        <fullName evidence="2">Uncharacterized protein</fullName>
    </submittedName>
</protein>
<keyword evidence="3" id="KW-1185">Reference proteome</keyword>
<accession>A0ABY5HQ96</accession>
<feature type="transmembrane region" description="Helical" evidence="1">
    <location>
        <begin position="22"/>
        <end position="42"/>
    </location>
</feature>
<gene>
    <name evidence="2" type="ORF">KDW95_06950</name>
</gene>
<dbReference type="EMBL" id="CP073347">
    <property type="protein sequence ID" value="UTW13382.1"/>
    <property type="molecule type" value="Genomic_DNA"/>
</dbReference>
<proteinExistence type="predicted"/>
<evidence type="ECO:0000256" key="1">
    <source>
        <dbReference type="SAM" id="Phobius"/>
    </source>
</evidence>
<sequence length="56" mass="6212">MQINCNFEVVPMFGLDLYSLEMLVPSVLGVVAIASVMVWGFVRVCRLVSQDPPRQG</sequence>
<organism evidence="2 3">
    <name type="scientific">Marinobacterium rhizophilum</name>
    <dbReference type="NCBI Taxonomy" id="420402"/>
    <lineage>
        <taxon>Bacteria</taxon>
        <taxon>Pseudomonadati</taxon>
        <taxon>Pseudomonadota</taxon>
        <taxon>Gammaproteobacteria</taxon>
        <taxon>Oceanospirillales</taxon>
        <taxon>Oceanospirillaceae</taxon>
        <taxon>Marinobacterium</taxon>
    </lineage>
</organism>
<dbReference type="RefSeq" id="WP_255855564.1">
    <property type="nucleotide sequence ID" value="NZ_CP073347.1"/>
</dbReference>
<evidence type="ECO:0000313" key="3">
    <source>
        <dbReference type="Proteomes" id="UP001058461"/>
    </source>
</evidence>
<keyword evidence="1" id="KW-0812">Transmembrane</keyword>
<reference evidence="2" key="1">
    <citation type="submission" date="2021-04" db="EMBL/GenBank/DDBJ databases">
        <title>Oceanospirillales bacteria with DddD are important DMSP degraders in coastal seawater.</title>
        <authorList>
            <person name="Liu J."/>
        </authorList>
    </citation>
    <scope>NUCLEOTIDE SEQUENCE</scope>
    <source>
        <strain evidence="2">D13-1</strain>
    </source>
</reference>